<protein>
    <recommendedName>
        <fullName evidence="4">Signal transduction histidine kinase</fullName>
    </recommendedName>
</protein>
<evidence type="ECO:0000313" key="2">
    <source>
        <dbReference type="EMBL" id="MFD1815075.1"/>
    </source>
</evidence>
<gene>
    <name evidence="2" type="ORF">ACFSJG_22885</name>
</gene>
<keyword evidence="3" id="KW-1185">Reference proteome</keyword>
<feature type="transmembrane region" description="Helical" evidence="1">
    <location>
        <begin position="146"/>
        <end position="168"/>
    </location>
</feature>
<keyword evidence="1" id="KW-1133">Transmembrane helix</keyword>
<keyword evidence="1" id="KW-0472">Membrane</keyword>
<feature type="transmembrane region" description="Helical" evidence="1">
    <location>
        <begin position="21"/>
        <end position="38"/>
    </location>
</feature>
<evidence type="ECO:0000256" key="1">
    <source>
        <dbReference type="SAM" id="Phobius"/>
    </source>
</evidence>
<accession>A0ABW4P998</accession>
<keyword evidence="1" id="KW-0812">Transmembrane</keyword>
<feature type="transmembrane region" description="Helical" evidence="1">
    <location>
        <begin position="44"/>
        <end position="63"/>
    </location>
</feature>
<evidence type="ECO:0008006" key="4">
    <source>
        <dbReference type="Google" id="ProtNLM"/>
    </source>
</evidence>
<dbReference type="EMBL" id="JBHUFB010000020">
    <property type="protein sequence ID" value="MFD1815075.1"/>
    <property type="molecule type" value="Genomic_DNA"/>
</dbReference>
<organism evidence="2 3">
    <name type="scientific">Rhodococcus gannanensis</name>
    <dbReference type="NCBI Taxonomy" id="1960308"/>
    <lineage>
        <taxon>Bacteria</taxon>
        <taxon>Bacillati</taxon>
        <taxon>Actinomycetota</taxon>
        <taxon>Actinomycetes</taxon>
        <taxon>Mycobacteriales</taxon>
        <taxon>Nocardiaceae</taxon>
        <taxon>Rhodococcus</taxon>
    </lineage>
</organism>
<feature type="transmembrane region" description="Helical" evidence="1">
    <location>
        <begin position="122"/>
        <end position="140"/>
    </location>
</feature>
<name>A0ABW4P998_9NOCA</name>
<comment type="caution">
    <text evidence="2">The sequence shown here is derived from an EMBL/GenBank/DDBJ whole genome shotgun (WGS) entry which is preliminary data.</text>
</comment>
<evidence type="ECO:0000313" key="3">
    <source>
        <dbReference type="Proteomes" id="UP001597286"/>
    </source>
</evidence>
<reference evidence="3" key="1">
    <citation type="journal article" date="2019" name="Int. J. Syst. Evol. Microbiol.">
        <title>The Global Catalogue of Microorganisms (GCM) 10K type strain sequencing project: providing services to taxonomists for standard genome sequencing and annotation.</title>
        <authorList>
            <consortium name="The Broad Institute Genomics Platform"/>
            <consortium name="The Broad Institute Genome Sequencing Center for Infectious Disease"/>
            <person name="Wu L."/>
            <person name="Ma J."/>
        </authorList>
    </citation>
    <scope>NUCLEOTIDE SEQUENCE [LARGE SCALE GENOMIC DNA]</scope>
    <source>
        <strain evidence="3">DT72</strain>
    </source>
</reference>
<dbReference type="RefSeq" id="WP_378487522.1">
    <property type="nucleotide sequence ID" value="NZ_JBHUFB010000020.1"/>
</dbReference>
<dbReference type="Proteomes" id="UP001597286">
    <property type="component" value="Unassembled WGS sequence"/>
</dbReference>
<sequence>MTGHDGDVRELLGFRTGAARVLVVAYVLTFLLLALVTAPGRDAWWAELLAWVVVSVGAVTVVFHPSDPLPLKVGVALTLTGPMAVNLVLAVVPVPIDTLLLTWPLGASTAVYTYMCVRGRTGWAWLGMTLTLASCVLWAHRTGQGAGYGLAMSVLNLAPLVMSTFFAWTIRPAARNIYALRAQKTVEVAADAADLAVLEERDRQVRRLDELARPLLEHIASGAELSDATCTDCRLLEAYLRDTLRAPILSEPVVVTAARAARARGVEVILLDDHGMDDAAVETRDNVLGSVAVLLDAASSGTLTVRVLPPRRAALVTVLHDDDHDVRRIELGHDGSPLVLSARPA</sequence>
<proteinExistence type="predicted"/>